<feature type="transmembrane region" description="Helical" evidence="1">
    <location>
        <begin position="188"/>
        <end position="208"/>
    </location>
</feature>
<feature type="transmembrane region" description="Helical" evidence="1">
    <location>
        <begin position="220"/>
        <end position="236"/>
    </location>
</feature>
<keyword evidence="1" id="KW-0812">Transmembrane</keyword>
<evidence type="ECO:0000313" key="2">
    <source>
        <dbReference type="EMBL" id="ASM75820.1"/>
    </source>
</evidence>
<dbReference type="KEGG" id="vff:VITFI_CDS0041"/>
<dbReference type="AlphaFoldDB" id="A0A221KAF7"/>
<keyword evidence="1" id="KW-0472">Membrane</keyword>
<dbReference type="Proteomes" id="UP000199729">
    <property type="component" value="Chromosome"/>
</dbReference>
<dbReference type="GO" id="GO:0016020">
    <property type="term" value="C:membrane"/>
    <property type="evidence" value="ECO:0007669"/>
    <property type="project" value="UniProtKB-SubCell"/>
</dbReference>
<sequence length="393" mass="43186">MKRWRQDVPAMGHVLRKECVDMLRDRRTLLITLLSAVLLAPLLLVAISWEVRDVAQRVQARELWVVGAEHAPQWVNYAARQGYRVQGPPADWETQLRERQLEGAVLRVPADFDPVWRQGGQPTVTLWASGGTRGQVAANQVQALVQGFNQEQAMLRLALRGVALSLVRPVQVEMRTLMDAGKRGPSPLMGLPFFVLMAVLYGTMNSALDSTAGERERGSLAPLLMSPVSPWALVLGKWAAASLLGLAIALLSCLGFLLGRWGLNHPGMAEWFDYGPWEAAKLLWLLVPLASALAAWLMALAIRARSVKEAQAGCSLLVMLVSLLPLLGQLGGGREPAWHIWVPGLGQATLMNRVLQGDALGLWPVLNSWTVCLVLTGLGWWMTVRQLHRVAGR</sequence>
<feature type="transmembrane region" description="Helical" evidence="1">
    <location>
        <begin position="360"/>
        <end position="383"/>
    </location>
</feature>
<feature type="transmembrane region" description="Helical" evidence="1">
    <location>
        <begin position="30"/>
        <end position="51"/>
    </location>
</feature>
<dbReference type="RefSeq" id="WP_198301540.1">
    <property type="nucleotide sequence ID" value="NZ_CP022423.1"/>
</dbReference>
<organism evidence="2 3">
    <name type="scientific">Vitreoscilla filiformis</name>
    <dbReference type="NCBI Taxonomy" id="63"/>
    <lineage>
        <taxon>Bacteria</taxon>
        <taxon>Pseudomonadati</taxon>
        <taxon>Pseudomonadota</taxon>
        <taxon>Betaproteobacteria</taxon>
        <taxon>Neisseriales</taxon>
        <taxon>Neisseriaceae</taxon>
        <taxon>Vitreoscilla</taxon>
    </lineage>
</organism>
<reference evidence="2 3" key="1">
    <citation type="submission" date="2017-07" db="EMBL/GenBank/DDBJ databases">
        <title>Complete Genome Sequence of the cosmetic ferment Vitreoscilla filiformis (ATCC15551).</title>
        <authorList>
            <person name="Contreras S."/>
            <person name="Sagory-Zalkind P."/>
            <person name="Blanquart H."/>
            <person name="Iltis A."/>
            <person name="Morand S.C."/>
        </authorList>
    </citation>
    <scope>NUCLEOTIDE SEQUENCE [LARGE SCALE GENOMIC DNA]</scope>
    <source>
        <strain evidence="2 3">ATCC 15551</strain>
    </source>
</reference>
<dbReference type="EMBL" id="CP022423">
    <property type="protein sequence ID" value="ASM75820.1"/>
    <property type="molecule type" value="Genomic_DNA"/>
</dbReference>
<feature type="transmembrane region" description="Helical" evidence="1">
    <location>
        <begin position="314"/>
        <end position="332"/>
    </location>
</feature>
<name>A0A221KAF7_VITFI</name>
<dbReference type="PANTHER" id="PTHR43471:SF3">
    <property type="entry name" value="ABC TRANSPORTER PERMEASE PROTEIN NATB"/>
    <property type="match status" value="1"/>
</dbReference>
<gene>
    <name evidence="2" type="ORF">VITFI_CDS0041</name>
</gene>
<feature type="transmembrane region" description="Helical" evidence="1">
    <location>
        <begin position="282"/>
        <end position="302"/>
    </location>
</feature>
<accession>A0A221KAF7</accession>
<dbReference type="Pfam" id="PF12679">
    <property type="entry name" value="ABC2_membrane_2"/>
    <property type="match status" value="1"/>
</dbReference>
<dbReference type="GO" id="GO:0140359">
    <property type="term" value="F:ABC-type transporter activity"/>
    <property type="evidence" value="ECO:0007669"/>
    <property type="project" value="InterPro"/>
</dbReference>
<dbReference type="PANTHER" id="PTHR43471">
    <property type="entry name" value="ABC TRANSPORTER PERMEASE"/>
    <property type="match status" value="1"/>
</dbReference>
<evidence type="ECO:0000313" key="3">
    <source>
        <dbReference type="Proteomes" id="UP000199729"/>
    </source>
</evidence>
<proteinExistence type="predicted"/>
<feature type="transmembrane region" description="Helical" evidence="1">
    <location>
        <begin position="243"/>
        <end position="262"/>
    </location>
</feature>
<protein>
    <submittedName>
        <fullName evidence="2">Sodium ABC transporter permease</fullName>
    </submittedName>
</protein>
<evidence type="ECO:0000256" key="1">
    <source>
        <dbReference type="SAM" id="Phobius"/>
    </source>
</evidence>
<keyword evidence="1" id="KW-1133">Transmembrane helix</keyword>
<keyword evidence="3" id="KW-1185">Reference proteome</keyword>